<evidence type="ECO:0000313" key="3">
    <source>
        <dbReference type="Proteomes" id="UP000640335"/>
    </source>
</evidence>
<proteinExistence type="predicted"/>
<keyword evidence="1" id="KW-1133">Transmembrane helix</keyword>
<evidence type="ECO:0008006" key="4">
    <source>
        <dbReference type="Google" id="ProtNLM"/>
    </source>
</evidence>
<evidence type="ECO:0000313" key="2">
    <source>
        <dbReference type="EMBL" id="MBD7914703.1"/>
    </source>
</evidence>
<sequence length="352" mass="40957">MKFEFKPTDNIKDFREYLSFFNRILSSVIIYKKAIYPIAILSVFYFATLSLSQFYDIFIYIVIITMVVILIYYLLFLLAFKVFKNKKNKVLKNTALFCDLESTFFFTIEDNYLIRENEFSTIKLHLSNIESIILLKNGLVLSIAKGNNSIFIPIAVLPVSLKEFISLIKDINPSLMVFEEFTRLKKLKKKTYISFALMLILTFVTSFFIGKYNFKRYDLILTSDLIKQNSTNFASGDNSSYIYENPTLGFSLALPGKWEGKVGIEEKSDRVNIYYLANGKQSHDTTLLFSVRGLDVFFNTIDFYIIKSEGLYLFVGPTKIGLKRGSKKLLEYQELYNDIKNIKLYRNTYHQG</sequence>
<comment type="caution">
    <text evidence="2">The sequence shown here is derived from an EMBL/GenBank/DDBJ whole genome shotgun (WGS) entry which is preliminary data.</text>
</comment>
<organism evidence="2 3">
    <name type="scientific">Clostridium gallinarum</name>
    <dbReference type="NCBI Taxonomy" id="2762246"/>
    <lineage>
        <taxon>Bacteria</taxon>
        <taxon>Bacillati</taxon>
        <taxon>Bacillota</taxon>
        <taxon>Clostridia</taxon>
        <taxon>Eubacteriales</taxon>
        <taxon>Clostridiaceae</taxon>
        <taxon>Clostridium</taxon>
    </lineage>
</organism>
<accession>A0ABR8Q2P5</accession>
<keyword evidence="1" id="KW-0812">Transmembrane</keyword>
<keyword evidence="3" id="KW-1185">Reference proteome</keyword>
<evidence type="ECO:0000256" key="1">
    <source>
        <dbReference type="SAM" id="Phobius"/>
    </source>
</evidence>
<feature type="transmembrane region" description="Helical" evidence="1">
    <location>
        <begin position="192"/>
        <end position="210"/>
    </location>
</feature>
<gene>
    <name evidence="2" type="ORF">H9660_06055</name>
</gene>
<name>A0ABR8Q2P5_9CLOT</name>
<feature type="transmembrane region" description="Helical" evidence="1">
    <location>
        <begin position="57"/>
        <end position="80"/>
    </location>
</feature>
<dbReference type="Proteomes" id="UP000640335">
    <property type="component" value="Unassembled WGS sequence"/>
</dbReference>
<keyword evidence="1" id="KW-0472">Membrane</keyword>
<reference evidence="2 3" key="1">
    <citation type="submission" date="2020-08" db="EMBL/GenBank/DDBJ databases">
        <title>A Genomic Blueprint of the Chicken Gut Microbiome.</title>
        <authorList>
            <person name="Gilroy R."/>
            <person name="Ravi A."/>
            <person name="Getino M."/>
            <person name="Pursley I."/>
            <person name="Horton D.L."/>
            <person name="Alikhan N.-F."/>
            <person name="Baker D."/>
            <person name="Gharbi K."/>
            <person name="Hall N."/>
            <person name="Watson M."/>
            <person name="Adriaenssens E.M."/>
            <person name="Foster-Nyarko E."/>
            <person name="Jarju S."/>
            <person name="Secka A."/>
            <person name="Antonio M."/>
            <person name="Oren A."/>
            <person name="Chaudhuri R."/>
            <person name="La Ragione R.M."/>
            <person name="Hildebrand F."/>
            <person name="Pallen M.J."/>
        </authorList>
    </citation>
    <scope>NUCLEOTIDE SEQUENCE [LARGE SCALE GENOMIC DNA]</scope>
    <source>
        <strain evidence="2 3">Sa3CUN1</strain>
    </source>
</reference>
<feature type="transmembrane region" description="Helical" evidence="1">
    <location>
        <begin position="34"/>
        <end position="51"/>
    </location>
</feature>
<dbReference type="EMBL" id="JACSQZ010000015">
    <property type="protein sequence ID" value="MBD7914703.1"/>
    <property type="molecule type" value="Genomic_DNA"/>
</dbReference>
<dbReference type="RefSeq" id="WP_191749470.1">
    <property type="nucleotide sequence ID" value="NZ_JACSQZ010000015.1"/>
</dbReference>
<protein>
    <recommendedName>
        <fullName evidence="4">YcxB-like protein domain-containing protein</fullName>
    </recommendedName>
</protein>